<keyword evidence="2" id="KW-0472">Membrane</keyword>
<evidence type="ECO:0008006" key="5">
    <source>
        <dbReference type="Google" id="ProtNLM"/>
    </source>
</evidence>
<evidence type="ECO:0000256" key="1">
    <source>
        <dbReference type="SAM" id="MobiDB-lite"/>
    </source>
</evidence>
<gene>
    <name evidence="3" type="ORF">GSCOC_T00022722001</name>
</gene>
<sequence length="430" mass="47511">MASLLIESLSHNKTSFKVAARAIALLLLSAGLVSGAVSPYSYDFMLSSLRKPYSYFRSWLSSTFYIYIMMNLIVILIAVSSRFYHPKIDSNGDIEDGGDGEDYDIHGAFSPSLSPPPAPPPTQINSQKHSQETKPKDIHVVAAAAAAAVTAKKKGGGNSKTTKVPVENQQDIQDNVDASLLNLFSDFSSLTAAKGIEKAPTTKGSGGKAKSATASLNIHQKDGSRDKNGVEKEDDESFEAIFSKLTEAKEIKKSHSVDSSPPLITTQKTAITSTTKTGQQTIKGLQNQFEQTQEQLESEDFDVEGEDDTMEATWRAIKEGGTKAQKKQLNKSETWPQPQTVVAAQENCNIDLEEDMAISAAAWKDLRKSMTFNDTVSIRFRGGLIRKDRSVNLEEFNQRVEDFINKFNNEMRLQRQESEQRYLDMISRGF</sequence>
<reference evidence="4" key="1">
    <citation type="journal article" date="2014" name="Science">
        <title>The coffee genome provides insight into the convergent evolution of caffeine biosynthesis.</title>
        <authorList>
            <person name="Denoeud F."/>
            <person name="Carretero-Paulet L."/>
            <person name="Dereeper A."/>
            <person name="Droc G."/>
            <person name="Guyot R."/>
            <person name="Pietrella M."/>
            <person name="Zheng C."/>
            <person name="Alberti A."/>
            <person name="Anthony F."/>
            <person name="Aprea G."/>
            <person name="Aury J.M."/>
            <person name="Bento P."/>
            <person name="Bernard M."/>
            <person name="Bocs S."/>
            <person name="Campa C."/>
            <person name="Cenci A."/>
            <person name="Combes M.C."/>
            <person name="Crouzillat D."/>
            <person name="Da Silva C."/>
            <person name="Daddiego L."/>
            <person name="De Bellis F."/>
            <person name="Dussert S."/>
            <person name="Garsmeur O."/>
            <person name="Gayraud T."/>
            <person name="Guignon V."/>
            <person name="Jahn K."/>
            <person name="Jamilloux V."/>
            <person name="Joet T."/>
            <person name="Labadie K."/>
            <person name="Lan T."/>
            <person name="Leclercq J."/>
            <person name="Lepelley M."/>
            <person name="Leroy T."/>
            <person name="Li L.T."/>
            <person name="Librado P."/>
            <person name="Lopez L."/>
            <person name="Munoz A."/>
            <person name="Noel B."/>
            <person name="Pallavicini A."/>
            <person name="Perrotta G."/>
            <person name="Poncet V."/>
            <person name="Pot D."/>
            <person name="Priyono X."/>
            <person name="Rigoreau M."/>
            <person name="Rouard M."/>
            <person name="Rozas J."/>
            <person name="Tranchant-Dubreuil C."/>
            <person name="VanBuren R."/>
            <person name="Zhang Q."/>
            <person name="Andrade A.C."/>
            <person name="Argout X."/>
            <person name="Bertrand B."/>
            <person name="de Kochko A."/>
            <person name="Graziosi G."/>
            <person name="Henry R.J."/>
            <person name="Jayarama X."/>
            <person name="Ming R."/>
            <person name="Nagai C."/>
            <person name="Rounsley S."/>
            <person name="Sankoff D."/>
            <person name="Giuliano G."/>
            <person name="Albert V.A."/>
            <person name="Wincker P."/>
            <person name="Lashermes P."/>
        </authorList>
    </citation>
    <scope>NUCLEOTIDE SEQUENCE [LARGE SCALE GENOMIC DNA]</scope>
    <source>
        <strain evidence="4">cv. DH200-94</strain>
    </source>
</reference>
<feature type="region of interest" description="Disordered" evidence="1">
    <location>
        <begin position="93"/>
        <end position="134"/>
    </location>
</feature>
<feature type="region of interest" description="Disordered" evidence="1">
    <location>
        <begin position="198"/>
        <end position="235"/>
    </location>
</feature>
<dbReference type="Pfam" id="PF05553">
    <property type="entry name" value="DUF761"/>
    <property type="match status" value="1"/>
</dbReference>
<dbReference type="InterPro" id="IPR008480">
    <property type="entry name" value="DUF761_pln"/>
</dbReference>
<dbReference type="AlphaFoldDB" id="A0A068TRD2"/>
<feature type="transmembrane region" description="Helical" evidence="2">
    <location>
        <begin position="59"/>
        <end position="79"/>
    </location>
</feature>
<dbReference type="InParanoid" id="A0A068TRD2"/>
<keyword evidence="4" id="KW-1185">Reference proteome</keyword>
<evidence type="ECO:0000256" key="2">
    <source>
        <dbReference type="SAM" id="Phobius"/>
    </source>
</evidence>
<name>A0A068TRD2_COFCA</name>
<evidence type="ECO:0000313" key="3">
    <source>
        <dbReference type="EMBL" id="CDO98577.1"/>
    </source>
</evidence>
<protein>
    <recommendedName>
        <fullName evidence="5">DUF4408 domain-containing protein</fullName>
    </recommendedName>
</protein>
<dbReference type="OMA" id="QENCNID"/>
<keyword evidence="2" id="KW-1133">Transmembrane helix</keyword>
<feature type="compositionally biased region" description="Basic and acidic residues" evidence="1">
    <location>
        <begin position="219"/>
        <end position="231"/>
    </location>
</feature>
<dbReference type="EMBL" id="HG739086">
    <property type="protein sequence ID" value="CDO98577.1"/>
    <property type="molecule type" value="Genomic_DNA"/>
</dbReference>
<dbReference type="OrthoDB" id="1933168at2759"/>
<feature type="compositionally biased region" description="Acidic residues" evidence="1">
    <location>
        <begin position="93"/>
        <end position="102"/>
    </location>
</feature>
<feature type="compositionally biased region" description="Pro residues" evidence="1">
    <location>
        <begin position="113"/>
        <end position="122"/>
    </location>
</feature>
<dbReference type="Gramene" id="CDO98577">
    <property type="protein sequence ID" value="CDO98577"/>
    <property type="gene ID" value="GSCOC_T00022722001"/>
</dbReference>
<keyword evidence="2" id="KW-0812">Transmembrane</keyword>
<accession>A0A068TRD2</accession>
<evidence type="ECO:0000313" key="4">
    <source>
        <dbReference type="Proteomes" id="UP000295252"/>
    </source>
</evidence>
<dbReference type="PANTHER" id="PTHR33098:SF75">
    <property type="entry name" value="DUF4408 DOMAIN PROTEIN"/>
    <property type="match status" value="1"/>
</dbReference>
<dbReference type="PANTHER" id="PTHR33098">
    <property type="entry name" value="COTTON FIBER (DUF761)"/>
    <property type="match status" value="1"/>
</dbReference>
<dbReference type="STRING" id="49390.A0A068TRD2"/>
<organism evidence="3 4">
    <name type="scientific">Coffea canephora</name>
    <name type="common">Robusta coffee</name>
    <dbReference type="NCBI Taxonomy" id="49390"/>
    <lineage>
        <taxon>Eukaryota</taxon>
        <taxon>Viridiplantae</taxon>
        <taxon>Streptophyta</taxon>
        <taxon>Embryophyta</taxon>
        <taxon>Tracheophyta</taxon>
        <taxon>Spermatophyta</taxon>
        <taxon>Magnoliopsida</taxon>
        <taxon>eudicotyledons</taxon>
        <taxon>Gunneridae</taxon>
        <taxon>Pentapetalae</taxon>
        <taxon>asterids</taxon>
        <taxon>lamiids</taxon>
        <taxon>Gentianales</taxon>
        <taxon>Rubiaceae</taxon>
        <taxon>Ixoroideae</taxon>
        <taxon>Gardenieae complex</taxon>
        <taxon>Bertiereae - Coffeeae clade</taxon>
        <taxon>Coffeeae</taxon>
        <taxon>Coffea</taxon>
    </lineage>
</organism>
<proteinExistence type="predicted"/>
<dbReference type="Proteomes" id="UP000295252">
    <property type="component" value="Chromosome VI"/>
</dbReference>